<comment type="caution">
    <text evidence="6">The sequence shown here is derived from an EMBL/GenBank/DDBJ whole genome shotgun (WGS) entry which is preliminary data.</text>
</comment>
<evidence type="ECO:0000256" key="4">
    <source>
        <dbReference type="ARBA" id="ARBA00023163"/>
    </source>
</evidence>
<dbReference type="PANTHER" id="PTHR30346:SF28">
    <property type="entry name" value="HTH-TYPE TRANSCRIPTIONAL REGULATOR CYNR"/>
    <property type="match status" value="1"/>
</dbReference>
<evidence type="ECO:0000313" key="7">
    <source>
        <dbReference type="Proteomes" id="UP000198157"/>
    </source>
</evidence>
<reference evidence="6 7" key="1">
    <citation type="submission" date="2017-06" db="EMBL/GenBank/DDBJ databases">
        <authorList>
            <person name="Kim H.J."/>
            <person name="Triplett B.A."/>
        </authorList>
    </citation>
    <scope>NUCLEOTIDE SEQUENCE [LARGE SCALE GENOMIC DNA]</scope>
    <source>
        <strain evidence="6 7">13146</strain>
    </source>
</reference>
<evidence type="ECO:0000256" key="3">
    <source>
        <dbReference type="ARBA" id="ARBA00023125"/>
    </source>
</evidence>
<evidence type="ECO:0000313" key="6">
    <source>
        <dbReference type="EMBL" id="OWQ52342.1"/>
    </source>
</evidence>
<keyword evidence="4" id="KW-0804">Transcription</keyword>
<dbReference type="InterPro" id="IPR036390">
    <property type="entry name" value="WH_DNA-bd_sf"/>
</dbReference>
<proteinExistence type="inferred from homology"/>
<accession>A0A246HKY6</accession>
<organism evidence="6 7">
    <name type="scientific">Stenotrophomonas maltophilia</name>
    <name type="common">Pseudomonas maltophilia</name>
    <name type="synonym">Xanthomonas maltophilia</name>
    <dbReference type="NCBI Taxonomy" id="40324"/>
    <lineage>
        <taxon>Bacteria</taxon>
        <taxon>Pseudomonadati</taxon>
        <taxon>Pseudomonadota</taxon>
        <taxon>Gammaproteobacteria</taxon>
        <taxon>Lysobacterales</taxon>
        <taxon>Lysobacteraceae</taxon>
        <taxon>Stenotrophomonas</taxon>
        <taxon>Stenotrophomonas maltophilia group</taxon>
    </lineage>
</organism>
<dbReference type="PANTHER" id="PTHR30346">
    <property type="entry name" value="TRANSCRIPTIONAL DUAL REGULATOR HCAR-RELATED"/>
    <property type="match status" value="1"/>
</dbReference>
<comment type="similarity">
    <text evidence="1">Belongs to the LysR transcriptional regulatory family.</text>
</comment>
<dbReference type="GO" id="GO:0032993">
    <property type="term" value="C:protein-DNA complex"/>
    <property type="evidence" value="ECO:0007669"/>
    <property type="project" value="TreeGrafter"/>
</dbReference>
<name>A0A246HKY6_STEMA</name>
<dbReference type="Pfam" id="PF00126">
    <property type="entry name" value="HTH_1"/>
    <property type="match status" value="1"/>
</dbReference>
<dbReference type="Pfam" id="PF03466">
    <property type="entry name" value="LysR_substrate"/>
    <property type="match status" value="1"/>
</dbReference>
<evidence type="ECO:0000256" key="2">
    <source>
        <dbReference type="ARBA" id="ARBA00023015"/>
    </source>
</evidence>
<dbReference type="Proteomes" id="UP000198157">
    <property type="component" value="Unassembled WGS sequence"/>
</dbReference>
<gene>
    <name evidence="6" type="ORF">CEE60_13570</name>
</gene>
<sequence length="301" mass="32988">MIETRLLQQFIAVAEELHFNRAAERLHMAQPPLSQAIRKLESAVGAPLFERTHRSVALTPAGVAFLETARRTVQSLEAGVAQTRRVAQGIEGHLTLTFINIAPYAALLQTLRHFRALNPGIAFTMLEASTQEQVNALEQGRADIGFMRTPGTTTPHLRMERLLSEPICVALPAGHRLAEKASIELALLRDEAFVASPRTLGKGFHDQLISLCQAAGFVPDIVQHGRQMQTLIALVAAGFGVALLPASLAMEAREDVVFRPLQVEAPEDASRLDLLMAWNETRPSAIRDRLLQAVLQTRSPP</sequence>
<keyword evidence="2" id="KW-0805">Transcription regulation</keyword>
<dbReference type="GO" id="GO:0003700">
    <property type="term" value="F:DNA-binding transcription factor activity"/>
    <property type="evidence" value="ECO:0007669"/>
    <property type="project" value="InterPro"/>
</dbReference>
<protein>
    <submittedName>
        <fullName evidence="6">LysR family transcriptional regulator</fullName>
    </submittedName>
</protein>
<dbReference type="CDD" id="cd08414">
    <property type="entry name" value="PBP2_LTTR_aromatics_like"/>
    <property type="match status" value="1"/>
</dbReference>
<dbReference type="InterPro" id="IPR036388">
    <property type="entry name" value="WH-like_DNA-bd_sf"/>
</dbReference>
<dbReference type="SUPFAM" id="SSF46785">
    <property type="entry name" value="Winged helix' DNA-binding domain"/>
    <property type="match status" value="1"/>
</dbReference>
<dbReference type="AlphaFoldDB" id="A0A246HKY6"/>
<dbReference type="Gene3D" id="3.40.190.10">
    <property type="entry name" value="Periplasmic binding protein-like II"/>
    <property type="match status" value="2"/>
</dbReference>
<dbReference type="InterPro" id="IPR000847">
    <property type="entry name" value="LysR_HTH_N"/>
</dbReference>
<feature type="domain" description="HTH lysR-type" evidence="5">
    <location>
        <begin position="2"/>
        <end position="59"/>
    </location>
</feature>
<dbReference type="OrthoDB" id="5289754at2"/>
<dbReference type="InterPro" id="IPR005119">
    <property type="entry name" value="LysR_subst-bd"/>
</dbReference>
<evidence type="ECO:0000256" key="1">
    <source>
        <dbReference type="ARBA" id="ARBA00009437"/>
    </source>
</evidence>
<dbReference type="EMBL" id="NIVS01000032">
    <property type="protein sequence ID" value="OWQ52342.1"/>
    <property type="molecule type" value="Genomic_DNA"/>
</dbReference>
<evidence type="ECO:0000259" key="5">
    <source>
        <dbReference type="PROSITE" id="PS50931"/>
    </source>
</evidence>
<dbReference type="GO" id="GO:0003677">
    <property type="term" value="F:DNA binding"/>
    <property type="evidence" value="ECO:0007669"/>
    <property type="project" value="UniProtKB-KW"/>
</dbReference>
<dbReference type="Gene3D" id="1.10.10.10">
    <property type="entry name" value="Winged helix-like DNA-binding domain superfamily/Winged helix DNA-binding domain"/>
    <property type="match status" value="1"/>
</dbReference>
<keyword evidence="3" id="KW-0238">DNA-binding</keyword>
<dbReference type="SUPFAM" id="SSF53850">
    <property type="entry name" value="Periplasmic binding protein-like II"/>
    <property type="match status" value="1"/>
</dbReference>
<dbReference type="PRINTS" id="PR00039">
    <property type="entry name" value="HTHLYSR"/>
</dbReference>
<dbReference type="PROSITE" id="PS50931">
    <property type="entry name" value="HTH_LYSR"/>
    <property type="match status" value="1"/>
</dbReference>
<dbReference type="FunFam" id="1.10.10.10:FF:000001">
    <property type="entry name" value="LysR family transcriptional regulator"/>
    <property type="match status" value="1"/>
</dbReference>